<dbReference type="RefSeq" id="WP_155709462.1">
    <property type="nucleotide sequence ID" value="NZ_BMWU01000001.1"/>
</dbReference>
<proteinExistence type="predicted"/>
<accession>A0A6I3XKH4</accession>
<protein>
    <submittedName>
        <fullName evidence="1">Uncharacterized protein</fullName>
    </submittedName>
</protein>
<evidence type="ECO:0000313" key="2">
    <source>
        <dbReference type="Proteomes" id="UP000431684"/>
    </source>
</evidence>
<evidence type="ECO:0000313" key="1">
    <source>
        <dbReference type="EMBL" id="MUI13702.1"/>
    </source>
</evidence>
<gene>
    <name evidence="1" type="ORF">GJV26_14710</name>
</gene>
<dbReference type="EMBL" id="WNWM01000002">
    <property type="protein sequence ID" value="MUI13702.1"/>
    <property type="molecule type" value="Genomic_DNA"/>
</dbReference>
<dbReference type="Proteomes" id="UP000431684">
    <property type="component" value="Unassembled WGS sequence"/>
</dbReference>
<reference evidence="1 2" key="1">
    <citation type="submission" date="2019-11" db="EMBL/GenBank/DDBJ databases">
        <title>Draft Genome Sequences of Six Type Strains of the Genus Massilia.</title>
        <authorList>
            <person name="Miess H."/>
            <person name="Frediansyah A."/>
            <person name="Goeker M."/>
            <person name="Gross H."/>
        </authorList>
    </citation>
    <scope>NUCLEOTIDE SEQUENCE [LARGE SCALE GENOMIC DNA]</scope>
    <source>
        <strain evidence="1 2">DSM 17513</strain>
    </source>
</reference>
<organism evidence="1 2">
    <name type="scientific">Pseudoduganella dura</name>
    <dbReference type="NCBI Taxonomy" id="321982"/>
    <lineage>
        <taxon>Bacteria</taxon>
        <taxon>Pseudomonadati</taxon>
        <taxon>Pseudomonadota</taxon>
        <taxon>Betaproteobacteria</taxon>
        <taxon>Burkholderiales</taxon>
        <taxon>Oxalobacteraceae</taxon>
        <taxon>Telluria group</taxon>
        <taxon>Pseudoduganella</taxon>
    </lineage>
</organism>
<dbReference type="AlphaFoldDB" id="A0A6I3XKH4"/>
<keyword evidence="2" id="KW-1185">Reference proteome</keyword>
<name>A0A6I3XKH4_9BURK</name>
<comment type="caution">
    <text evidence="1">The sequence shown here is derived from an EMBL/GenBank/DDBJ whole genome shotgun (WGS) entry which is preliminary data.</text>
</comment>
<dbReference type="OrthoDB" id="8811070at2"/>
<sequence>MAREQNERVVKEMIQSLYRLAGIYPVWDGQVNDAVAEVVEKMLLETRNCSQAFVWVPKPPTGRASVLWLAMNVGRAAFATSRAKLSQTCARKVILNWRTTLELASQGLASSRMRMRA</sequence>